<evidence type="ECO:0000313" key="10">
    <source>
        <dbReference type="Proteomes" id="UP000283077"/>
    </source>
</evidence>
<evidence type="ECO:0000256" key="4">
    <source>
        <dbReference type="ARBA" id="ARBA00022475"/>
    </source>
</evidence>
<dbReference type="InterPro" id="IPR001463">
    <property type="entry name" value="Na/Ala_symport"/>
</dbReference>
<accession>A0A437QEW0</accession>
<dbReference type="RefSeq" id="WP_127700798.1">
    <property type="nucleotide sequence ID" value="NZ_SACS01000028.1"/>
</dbReference>
<evidence type="ECO:0000313" key="9">
    <source>
        <dbReference type="EMBL" id="RVU33052.1"/>
    </source>
</evidence>
<dbReference type="GO" id="GO:0005886">
    <property type="term" value="C:plasma membrane"/>
    <property type="evidence" value="ECO:0007669"/>
    <property type="project" value="UniProtKB-SubCell"/>
</dbReference>
<evidence type="ECO:0000256" key="6">
    <source>
        <dbReference type="ARBA" id="ARBA00022989"/>
    </source>
</evidence>
<keyword evidence="8" id="KW-0997">Cell inner membrane</keyword>
<feature type="transmembrane region" description="Helical" evidence="8">
    <location>
        <begin position="259"/>
        <end position="282"/>
    </location>
</feature>
<evidence type="ECO:0000256" key="3">
    <source>
        <dbReference type="ARBA" id="ARBA00022448"/>
    </source>
</evidence>
<dbReference type="PRINTS" id="PR00175">
    <property type="entry name" value="NAALASMPORT"/>
</dbReference>
<evidence type="ECO:0000256" key="5">
    <source>
        <dbReference type="ARBA" id="ARBA00022692"/>
    </source>
</evidence>
<dbReference type="PANTHER" id="PTHR30330">
    <property type="entry name" value="AGSS FAMILY TRANSPORTER, SODIUM-ALANINE"/>
    <property type="match status" value="1"/>
</dbReference>
<keyword evidence="4" id="KW-1003">Cell membrane</keyword>
<feature type="transmembrane region" description="Helical" evidence="8">
    <location>
        <begin position="31"/>
        <end position="53"/>
    </location>
</feature>
<dbReference type="EMBL" id="SACS01000028">
    <property type="protein sequence ID" value="RVU33052.1"/>
    <property type="molecule type" value="Genomic_DNA"/>
</dbReference>
<evidence type="ECO:0000256" key="2">
    <source>
        <dbReference type="ARBA" id="ARBA00009261"/>
    </source>
</evidence>
<reference evidence="9 10" key="1">
    <citation type="submission" date="2019-01" db="EMBL/GenBank/DDBJ databases">
        <authorList>
            <person name="Chen W.-M."/>
        </authorList>
    </citation>
    <scope>NUCLEOTIDE SEQUENCE [LARGE SCALE GENOMIC DNA]</scope>
    <source>
        <strain evidence="9 10">KYPC3</strain>
    </source>
</reference>
<keyword evidence="5 8" id="KW-0812">Transmembrane</keyword>
<keyword evidence="6 8" id="KW-1133">Transmembrane helix</keyword>
<dbReference type="Proteomes" id="UP000283077">
    <property type="component" value="Unassembled WGS sequence"/>
</dbReference>
<feature type="transmembrane region" description="Helical" evidence="8">
    <location>
        <begin position="408"/>
        <end position="426"/>
    </location>
</feature>
<keyword evidence="8" id="KW-0769">Symport</keyword>
<feature type="transmembrane region" description="Helical" evidence="8">
    <location>
        <begin position="323"/>
        <end position="344"/>
    </location>
</feature>
<protein>
    <submittedName>
        <fullName evidence="9">Alanine:cation symporter family protein</fullName>
    </submittedName>
</protein>
<dbReference type="NCBIfam" id="TIGR00835">
    <property type="entry name" value="agcS"/>
    <property type="match status" value="1"/>
</dbReference>
<dbReference type="OrthoDB" id="9806926at2"/>
<dbReference type="GO" id="GO:0005283">
    <property type="term" value="F:amino acid:sodium symporter activity"/>
    <property type="evidence" value="ECO:0007669"/>
    <property type="project" value="InterPro"/>
</dbReference>
<evidence type="ECO:0000256" key="8">
    <source>
        <dbReference type="RuleBase" id="RU363064"/>
    </source>
</evidence>
<feature type="transmembrane region" description="Helical" evidence="8">
    <location>
        <begin position="233"/>
        <end position="253"/>
    </location>
</feature>
<dbReference type="Pfam" id="PF01235">
    <property type="entry name" value="Na_Ala_symp"/>
    <property type="match status" value="1"/>
</dbReference>
<proteinExistence type="inferred from homology"/>
<dbReference type="PANTHER" id="PTHR30330:SF3">
    <property type="entry name" value="TRANSCRIPTIONAL REGULATOR, LRP FAMILY"/>
    <property type="match status" value="1"/>
</dbReference>
<dbReference type="Gene3D" id="1.20.1740.10">
    <property type="entry name" value="Amino acid/polyamine transporter I"/>
    <property type="match status" value="1"/>
</dbReference>
<sequence>MSSDFSFQQAFEQLSSALASVVFYSFNLQGVAIPVTVLWLMCGAIVFTFYLGFINIRGFRHAIAVVRGKYAKPEDKGEISQFQALSAALSGTVGTGNIAGVAVAISLGGPGATFWMIVAGFLGMTTKFVECTLAVKYREIQPDGTVSGGPMYYIKAALEKYNLPRTGKFLAGFFAVACVFGSAGFVHVNQGFVQVKTVTGFDNAWLFGIVYALLVGLVIVGGIKSIARVTSKLVPLMCGIYLSAALVIIGLHWQDVPAAIWTILKGAFAPEAAYGGVIGVLIQGFRRAAYSNEAGIGSSPIAHSAARTNDPVSEGFVGLLEPFIDTVVICTISALVIVITGAYLLPGLDGVQISSAAFASVFDWFPLVLMVALLLFGYSTVVSWAYYGQKGWGYLFGEHKASIGLYKVLICSVVAIGAVPNVLAVFDFIDSMIFLMAVPNILALYLLLPEVKADLRAYWLKIQAR</sequence>
<dbReference type="AlphaFoldDB" id="A0A437QEW0"/>
<comment type="caution">
    <text evidence="9">The sequence shown here is derived from an EMBL/GenBank/DDBJ whole genome shotgun (WGS) entry which is preliminary data.</text>
</comment>
<evidence type="ECO:0000256" key="1">
    <source>
        <dbReference type="ARBA" id="ARBA00004651"/>
    </source>
</evidence>
<keyword evidence="7 8" id="KW-0472">Membrane</keyword>
<gene>
    <name evidence="9" type="ORF">EOE67_18430</name>
</gene>
<feature type="transmembrane region" description="Helical" evidence="8">
    <location>
        <begin position="432"/>
        <end position="448"/>
    </location>
</feature>
<keyword evidence="3 8" id="KW-0813">Transport</keyword>
<organism evidence="9 10">
    <name type="scientific">Rheinheimera riviphila</name>
    <dbReference type="NCBI Taxonomy" id="1834037"/>
    <lineage>
        <taxon>Bacteria</taxon>
        <taxon>Pseudomonadati</taxon>
        <taxon>Pseudomonadota</taxon>
        <taxon>Gammaproteobacteria</taxon>
        <taxon>Chromatiales</taxon>
        <taxon>Chromatiaceae</taxon>
        <taxon>Rheinheimera</taxon>
    </lineage>
</organism>
<feature type="transmembrane region" description="Helical" evidence="8">
    <location>
        <begin position="169"/>
        <end position="192"/>
    </location>
</feature>
<keyword evidence="10" id="KW-1185">Reference proteome</keyword>
<feature type="transmembrane region" description="Helical" evidence="8">
    <location>
        <begin position="204"/>
        <end position="221"/>
    </location>
</feature>
<comment type="subcellular location">
    <subcellularLocation>
        <location evidence="8">Cell inner membrane</location>
        <topology evidence="8">Multi-pass membrane protein</topology>
    </subcellularLocation>
    <subcellularLocation>
        <location evidence="1">Cell membrane</location>
        <topology evidence="1">Multi-pass membrane protein</topology>
    </subcellularLocation>
</comment>
<name>A0A437QEW0_9GAMM</name>
<comment type="similarity">
    <text evidence="2 8">Belongs to the alanine or glycine:cation symporter (AGCS) (TC 2.A.25) family.</text>
</comment>
<feature type="transmembrane region" description="Helical" evidence="8">
    <location>
        <begin position="364"/>
        <end position="387"/>
    </location>
</feature>
<evidence type="ECO:0000256" key="7">
    <source>
        <dbReference type="ARBA" id="ARBA00023136"/>
    </source>
</evidence>